<reference evidence="1" key="1">
    <citation type="journal article" date="2019" name="Environ. Microbiol.">
        <title>Fungal ecological strategies reflected in gene transcription - a case study of two litter decomposers.</title>
        <authorList>
            <person name="Barbi F."/>
            <person name="Kohler A."/>
            <person name="Barry K."/>
            <person name="Baskaran P."/>
            <person name="Daum C."/>
            <person name="Fauchery L."/>
            <person name="Ihrmark K."/>
            <person name="Kuo A."/>
            <person name="LaButti K."/>
            <person name="Lipzen A."/>
            <person name="Morin E."/>
            <person name="Grigoriev I.V."/>
            <person name="Henrissat B."/>
            <person name="Lindahl B."/>
            <person name="Martin F."/>
        </authorList>
    </citation>
    <scope>NUCLEOTIDE SEQUENCE</scope>
    <source>
        <strain evidence="1">JB14</strain>
    </source>
</reference>
<evidence type="ECO:0000313" key="2">
    <source>
        <dbReference type="Proteomes" id="UP000799118"/>
    </source>
</evidence>
<protein>
    <submittedName>
        <fullName evidence="1">Uncharacterized protein</fullName>
    </submittedName>
</protein>
<proteinExistence type="predicted"/>
<dbReference type="AlphaFoldDB" id="A0A6A4H249"/>
<accession>A0A6A4H249</accession>
<name>A0A6A4H249_9AGAR</name>
<gene>
    <name evidence="1" type="ORF">BT96DRAFT_287578</name>
</gene>
<sequence>MNHCCWKLESIHEQREAGFRLTTDADERSSCTGWNARRGERRMGMGYGYGFGSTRPPFDNWHQPITPNFRFGLVLPHTIDASSGLKSDGRVRLSGLYSTQHSTPSLEPTSPYIPNILHRLVDWIDSFFRFRFCWYPVYIYTSYVKSPSMLTSSSVFRLYVALYLKIHRVQC</sequence>
<organism evidence="1 2">
    <name type="scientific">Gymnopus androsaceus JB14</name>
    <dbReference type="NCBI Taxonomy" id="1447944"/>
    <lineage>
        <taxon>Eukaryota</taxon>
        <taxon>Fungi</taxon>
        <taxon>Dikarya</taxon>
        <taxon>Basidiomycota</taxon>
        <taxon>Agaricomycotina</taxon>
        <taxon>Agaricomycetes</taxon>
        <taxon>Agaricomycetidae</taxon>
        <taxon>Agaricales</taxon>
        <taxon>Marasmiineae</taxon>
        <taxon>Omphalotaceae</taxon>
        <taxon>Gymnopus</taxon>
    </lineage>
</organism>
<keyword evidence="2" id="KW-1185">Reference proteome</keyword>
<evidence type="ECO:0000313" key="1">
    <source>
        <dbReference type="EMBL" id="KAE9392131.1"/>
    </source>
</evidence>
<dbReference type="Proteomes" id="UP000799118">
    <property type="component" value="Unassembled WGS sequence"/>
</dbReference>
<dbReference type="EMBL" id="ML769604">
    <property type="protein sequence ID" value="KAE9392131.1"/>
    <property type="molecule type" value="Genomic_DNA"/>
</dbReference>